<evidence type="ECO:0000313" key="3">
    <source>
        <dbReference type="Proteomes" id="UP001055712"/>
    </source>
</evidence>
<feature type="compositionally biased region" description="Polar residues" evidence="1">
    <location>
        <begin position="293"/>
        <end position="303"/>
    </location>
</feature>
<keyword evidence="3" id="KW-1185">Reference proteome</keyword>
<organism evidence="2 3">
    <name type="scientific">Chlorella vulgaris</name>
    <name type="common">Green alga</name>
    <dbReference type="NCBI Taxonomy" id="3077"/>
    <lineage>
        <taxon>Eukaryota</taxon>
        <taxon>Viridiplantae</taxon>
        <taxon>Chlorophyta</taxon>
        <taxon>core chlorophytes</taxon>
        <taxon>Trebouxiophyceae</taxon>
        <taxon>Chlorellales</taxon>
        <taxon>Chlorellaceae</taxon>
        <taxon>Chlorella clade</taxon>
        <taxon>Chlorella</taxon>
    </lineage>
</organism>
<dbReference type="EMBL" id="SIDB01000004">
    <property type="protein sequence ID" value="KAI3433412.1"/>
    <property type="molecule type" value="Genomic_DNA"/>
</dbReference>
<evidence type="ECO:0000313" key="2">
    <source>
        <dbReference type="EMBL" id="KAI3433412.1"/>
    </source>
</evidence>
<sequence>MEPLPGQLKGQLNKLAATAAIEEEPIEGLIGAVNEGGGSATAQPQSPTAQQEIQEAAEAPEAEAEGLQHQSSNASAAPLLDELAAAVAGEATHTDAAAGDFAAEAQDQHSTLITALVEAASNEPGIGAGGDSSPALQSIQGGLGGTVIALIHNSPSADGLGIIHGENTAVPEAEPETNAAAQAAETETTATLDDTLAAATSPTAGASLLQAATPVAGADGADGISEEAIAGSCRSRSFSSMPGPLEQESSQTALLHQPSEAAQRPRLSRQLSSFFTCSSSKQPGSASRERITKQQAASKSSSPPEAGHPPLDFGAASAELALLPRSKLLPLAKPEQALDDAAGMLGRQELPTLLTALVTLRRVAIHHHPLVSDSLADIISLLMECLHGGDVVVGQAALQTLLDLLLSFGNTTLRHCENRAVAQHSCMLGLLLAASCGRTAAVRHWANECLRHMAERLHQGRVIRLLEDYLEHPQPPVRHKAAEWLLVATYRPPDSSRLSPRRASPTTQRPPSPPVKWRE</sequence>
<name>A0A9D4YYA3_CHLVU</name>
<evidence type="ECO:0000256" key="1">
    <source>
        <dbReference type="SAM" id="MobiDB-lite"/>
    </source>
</evidence>
<gene>
    <name evidence="2" type="ORF">D9Q98_003228</name>
</gene>
<protein>
    <submittedName>
        <fullName evidence="2">Uncharacterized protein</fullName>
    </submittedName>
</protein>
<dbReference type="OrthoDB" id="513144at2759"/>
<dbReference type="SUPFAM" id="SSF48371">
    <property type="entry name" value="ARM repeat"/>
    <property type="match status" value="1"/>
</dbReference>
<reference evidence="2" key="2">
    <citation type="submission" date="2020-11" db="EMBL/GenBank/DDBJ databases">
        <authorList>
            <person name="Cecchin M."/>
            <person name="Marcolungo L."/>
            <person name="Rossato M."/>
            <person name="Girolomoni L."/>
            <person name="Cosentino E."/>
            <person name="Cuine S."/>
            <person name="Li-Beisson Y."/>
            <person name="Delledonne M."/>
            <person name="Ballottari M."/>
        </authorList>
    </citation>
    <scope>NUCLEOTIDE SEQUENCE</scope>
    <source>
        <strain evidence="2">211/11P</strain>
        <tissue evidence="2">Whole cell</tissue>
    </source>
</reference>
<proteinExistence type="predicted"/>
<feature type="compositionally biased region" description="Low complexity" evidence="1">
    <location>
        <begin position="40"/>
        <end position="54"/>
    </location>
</feature>
<accession>A0A9D4YYA3</accession>
<feature type="compositionally biased region" description="Polar residues" evidence="1">
    <location>
        <begin position="269"/>
        <end position="285"/>
    </location>
</feature>
<feature type="compositionally biased region" description="Low complexity" evidence="1">
    <location>
        <begin position="492"/>
        <end position="505"/>
    </location>
</feature>
<dbReference type="Proteomes" id="UP001055712">
    <property type="component" value="Unassembled WGS sequence"/>
</dbReference>
<feature type="compositionally biased region" description="Pro residues" evidence="1">
    <location>
        <begin position="508"/>
        <end position="519"/>
    </location>
</feature>
<feature type="region of interest" description="Disordered" evidence="1">
    <location>
        <begin position="31"/>
        <end position="54"/>
    </location>
</feature>
<feature type="region of interest" description="Disordered" evidence="1">
    <location>
        <begin position="492"/>
        <end position="519"/>
    </location>
</feature>
<dbReference type="InterPro" id="IPR011989">
    <property type="entry name" value="ARM-like"/>
</dbReference>
<comment type="caution">
    <text evidence="2">The sequence shown here is derived from an EMBL/GenBank/DDBJ whole genome shotgun (WGS) entry which is preliminary data.</text>
</comment>
<dbReference type="InterPro" id="IPR016024">
    <property type="entry name" value="ARM-type_fold"/>
</dbReference>
<reference evidence="2" key="1">
    <citation type="journal article" date="2019" name="Plant J.">
        <title>Chlorella vulgaris genome assembly and annotation reveals the molecular basis for metabolic acclimation to high light conditions.</title>
        <authorList>
            <person name="Cecchin M."/>
            <person name="Marcolungo L."/>
            <person name="Rossato M."/>
            <person name="Girolomoni L."/>
            <person name="Cosentino E."/>
            <person name="Cuine S."/>
            <person name="Li-Beisson Y."/>
            <person name="Delledonne M."/>
            <person name="Ballottari M."/>
        </authorList>
    </citation>
    <scope>NUCLEOTIDE SEQUENCE</scope>
    <source>
        <strain evidence="2">211/11P</strain>
    </source>
</reference>
<dbReference type="Gene3D" id="1.25.10.10">
    <property type="entry name" value="Leucine-rich Repeat Variant"/>
    <property type="match status" value="1"/>
</dbReference>
<dbReference type="AlphaFoldDB" id="A0A9D4YYA3"/>
<feature type="region of interest" description="Disordered" evidence="1">
    <location>
        <begin position="233"/>
        <end position="311"/>
    </location>
</feature>